<evidence type="ECO:0000256" key="1">
    <source>
        <dbReference type="SAM" id="MobiDB-lite"/>
    </source>
</evidence>
<sequence>MDIILRLQDKFETLKYDYYKNASDTKLSEAEAAIDSVEVDHQKLEIKMENGEKYASPKKNLQTDSKPIHKTDLSNGKSDGDVSTSEMSLGNKETDAIPKRIQKVDLAEGQSNIVSSAEISMGNEQQGPIPKRNEKADLTKELSNVIFTIFEMSMEDEIKGAVSKRTQKAGLSKGRPNMVVSSAEMNLANQKKPASPIVNPRNNSNPIQKIDMMKGHPNAVVPSLENSKPSEEGNFVPGGRKEDTWQSSKSSTR</sequence>
<proteinExistence type="predicted"/>
<evidence type="ECO:0000313" key="3">
    <source>
        <dbReference type="Proteomes" id="UP000807504"/>
    </source>
</evidence>
<comment type="caution">
    <text evidence="2">The sequence shown here is derived from an EMBL/GenBank/DDBJ whole genome shotgun (WGS) entry which is preliminary data.</text>
</comment>
<feature type="region of interest" description="Disordered" evidence="1">
    <location>
        <begin position="48"/>
        <end position="91"/>
    </location>
</feature>
<name>A0A8T0F586_ARGBR</name>
<dbReference type="Proteomes" id="UP000807504">
    <property type="component" value="Unassembled WGS sequence"/>
</dbReference>
<reference evidence="2" key="2">
    <citation type="submission" date="2020-06" db="EMBL/GenBank/DDBJ databases">
        <authorList>
            <person name="Sheffer M."/>
        </authorList>
    </citation>
    <scope>NUCLEOTIDE SEQUENCE</scope>
</reference>
<evidence type="ECO:0000313" key="2">
    <source>
        <dbReference type="EMBL" id="KAF8785435.1"/>
    </source>
</evidence>
<keyword evidence="3" id="KW-1185">Reference proteome</keyword>
<organism evidence="2 3">
    <name type="scientific">Argiope bruennichi</name>
    <name type="common">Wasp spider</name>
    <name type="synonym">Aranea bruennichi</name>
    <dbReference type="NCBI Taxonomy" id="94029"/>
    <lineage>
        <taxon>Eukaryota</taxon>
        <taxon>Metazoa</taxon>
        <taxon>Ecdysozoa</taxon>
        <taxon>Arthropoda</taxon>
        <taxon>Chelicerata</taxon>
        <taxon>Arachnida</taxon>
        <taxon>Araneae</taxon>
        <taxon>Araneomorphae</taxon>
        <taxon>Entelegynae</taxon>
        <taxon>Araneoidea</taxon>
        <taxon>Araneidae</taxon>
        <taxon>Argiope</taxon>
    </lineage>
</organism>
<gene>
    <name evidence="2" type="ORF">HNY73_010970</name>
</gene>
<reference evidence="2" key="1">
    <citation type="journal article" date="2020" name="bioRxiv">
        <title>Chromosome-level reference genome of the European wasp spider Argiope bruennichi: a resource for studies on range expansion and evolutionary adaptation.</title>
        <authorList>
            <person name="Sheffer M.M."/>
            <person name="Hoppe A."/>
            <person name="Krehenwinkel H."/>
            <person name="Uhl G."/>
            <person name="Kuss A.W."/>
            <person name="Jensen L."/>
            <person name="Jensen C."/>
            <person name="Gillespie R.G."/>
            <person name="Hoff K.J."/>
            <person name="Prost S."/>
        </authorList>
    </citation>
    <scope>NUCLEOTIDE SEQUENCE</scope>
</reference>
<feature type="region of interest" description="Disordered" evidence="1">
    <location>
        <begin position="188"/>
        <end position="253"/>
    </location>
</feature>
<accession>A0A8T0F586</accession>
<feature type="compositionally biased region" description="Polar residues" evidence="1">
    <location>
        <begin position="73"/>
        <end position="88"/>
    </location>
</feature>
<dbReference type="AlphaFoldDB" id="A0A8T0F586"/>
<protein>
    <submittedName>
        <fullName evidence="2">Uncharacterized protein</fullName>
    </submittedName>
</protein>
<dbReference type="EMBL" id="JABXBU010000030">
    <property type="protein sequence ID" value="KAF8785435.1"/>
    <property type="molecule type" value="Genomic_DNA"/>
</dbReference>